<dbReference type="Pfam" id="PF13204">
    <property type="entry name" value="Apiosidase"/>
    <property type="match status" value="1"/>
</dbReference>
<evidence type="ECO:0000259" key="4">
    <source>
        <dbReference type="Pfam" id="PF18310"/>
    </source>
</evidence>
<dbReference type="EMBL" id="CP139781">
    <property type="protein sequence ID" value="WRQ88264.1"/>
    <property type="molecule type" value="Genomic_DNA"/>
</dbReference>
<reference evidence="5 6" key="1">
    <citation type="submission" date="2021-08" db="EMBL/GenBank/DDBJ databases">
        <authorList>
            <person name="Zhang D."/>
            <person name="Zhang A."/>
            <person name="Wang L."/>
        </authorList>
    </citation>
    <scope>NUCLEOTIDE SEQUENCE [LARGE SCALE GENOMIC DNA]</scope>
    <source>
        <strain evidence="5 6">WL0086</strain>
    </source>
</reference>
<keyword evidence="6" id="KW-1185">Reference proteome</keyword>
<dbReference type="Pfam" id="PF16586">
    <property type="entry name" value="DUF5060"/>
    <property type="match status" value="1"/>
</dbReference>
<dbReference type="SUPFAM" id="SSF51445">
    <property type="entry name" value="(Trans)glycosidases"/>
    <property type="match status" value="1"/>
</dbReference>
<evidence type="ECO:0000313" key="6">
    <source>
        <dbReference type="Proteomes" id="UP000738431"/>
    </source>
</evidence>
<feature type="domain" description="DUF5060" evidence="3">
    <location>
        <begin position="23"/>
        <end position="90"/>
    </location>
</feature>
<feature type="chain" id="PRO_5045230639" evidence="1">
    <location>
        <begin position="20"/>
        <end position="531"/>
    </location>
</feature>
<evidence type="ECO:0000256" key="1">
    <source>
        <dbReference type="SAM" id="SignalP"/>
    </source>
</evidence>
<keyword evidence="1" id="KW-0732">Signal</keyword>
<dbReference type="InterPro" id="IPR032260">
    <property type="entry name" value="DUF5060"/>
</dbReference>
<dbReference type="InterPro" id="IPR041239">
    <property type="entry name" value="DUF5605"/>
</dbReference>
<feature type="signal peptide" evidence="1">
    <location>
        <begin position="1"/>
        <end position="19"/>
    </location>
</feature>
<feature type="domain" description="DUF5605" evidence="4">
    <location>
        <begin position="427"/>
        <end position="515"/>
    </location>
</feature>
<reference evidence="5 6" key="2">
    <citation type="submission" date="2023-12" db="EMBL/GenBank/DDBJ databases">
        <title>Description of an unclassified Opitutus bacterium of Verrucomicrobiota.</title>
        <authorList>
            <person name="Zhang D.-F."/>
        </authorList>
    </citation>
    <scope>NUCLEOTIDE SEQUENCE [LARGE SCALE GENOMIC DNA]</scope>
    <source>
        <strain evidence="5 6">WL0086</strain>
    </source>
</reference>
<name>A0ABZ1C9J4_9BACT</name>
<evidence type="ECO:0000259" key="3">
    <source>
        <dbReference type="Pfam" id="PF16586"/>
    </source>
</evidence>
<protein>
    <submittedName>
        <fullName evidence="5">DUF5060 domain-containing protein</fullName>
    </submittedName>
</protein>
<evidence type="ECO:0000259" key="2">
    <source>
        <dbReference type="Pfam" id="PF13204"/>
    </source>
</evidence>
<feature type="domain" description="Apiosidase-like catalytic" evidence="2">
    <location>
        <begin position="119"/>
        <end position="377"/>
    </location>
</feature>
<organism evidence="5 6">
    <name type="scientific">Actomonas aquatica</name>
    <dbReference type="NCBI Taxonomy" id="2866162"/>
    <lineage>
        <taxon>Bacteria</taxon>
        <taxon>Pseudomonadati</taxon>
        <taxon>Verrucomicrobiota</taxon>
        <taxon>Opitutia</taxon>
        <taxon>Opitutales</taxon>
        <taxon>Opitutaceae</taxon>
        <taxon>Actomonas</taxon>
    </lineage>
</organism>
<dbReference type="InterPro" id="IPR017853">
    <property type="entry name" value="GH"/>
</dbReference>
<dbReference type="PANTHER" id="PTHR37836:SF2">
    <property type="entry name" value="DUF4038 DOMAIN-CONTAINING PROTEIN"/>
    <property type="match status" value="1"/>
</dbReference>
<dbReference type="InterPro" id="IPR025277">
    <property type="entry name" value="Apiosidase-like_cat_dom"/>
</dbReference>
<dbReference type="Proteomes" id="UP000738431">
    <property type="component" value="Chromosome"/>
</dbReference>
<dbReference type="InterPro" id="IPR013783">
    <property type="entry name" value="Ig-like_fold"/>
</dbReference>
<accession>A0ABZ1C9J4</accession>
<dbReference type="Gene3D" id="3.20.20.80">
    <property type="entry name" value="Glycosidases"/>
    <property type="match status" value="1"/>
</dbReference>
<dbReference type="Gene3D" id="2.60.40.10">
    <property type="entry name" value="Immunoglobulins"/>
    <property type="match status" value="1"/>
</dbReference>
<gene>
    <name evidence="5" type="ORF">K1X11_002525</name>
</gene>
<dbReference type="RefSeq" id="WP_221030472.1">
    <property type="nucleotide sequence ID" value="NZ_CP139781.1"/>
</dbReference>
<dbReference type="Pfam" id="PF18310">
    <property type="entry name" value="DUF5605"/>
    <property type="match status" value="1"/>
</dbReference>
<sequence>MKRLLLLLLSACLPLLAHAAPATVERWGVFELELTGPSTGNPFTEVNVAAEFTDGHTTVHVPGFYDGDGIYKVRFSPDAIGEWRYETKSNRWDLTGKRGSFTAVAPSAGNHGPVRVFNTYHFAYADGTPYKQVGTTIYNWIDAPEAVQEETLRTLAASPYNKARMLITQQPTAYQEKYAPPLWPFVGTPPHDWDLTRFNPEFFRHYEKRLEQLLELGIEADVILLNPYGKWGFNSMDADGDERYIRYVVARFGAYRHIWWSLCNEFDFLRTKTDADWDRLGQLVADCDPHQRLRSIHNGHRIFDQTKPWITHVSMQNGAAVDEPGRAEMYRSVWHKPVVYDEVKYEGDSHFRWGNLTGAEMVHRFWCGTVAGTYVGHGDYFFTVVEDTWTSFGGKLTGTSTPRLAFLRDILETSPAMGIDPIDKWQDTNTGGQPGLYYLTYFGREAPTEWTFKLYKNGVTDGQRYVVDVIDTWEMTITPEPGEFVTQKLDNYHYVDAAHRTVKLPGKPGMAIRVRRLGDDGKPTTLLVPVD</sequence>
<dbReference type="Gene3D" id="2.60.40.3950">
    <property type="match status" value="1"/>
</dbReference>
<evidence type="ECO:0000313" key="5">
    <source>
        <dbReference type="EMBL" id="WRQ88264.1"/>
    </source>
</evidence>
<proteinExistence type="predicted"/>
<dbReference type="PANTHER" id="PTHR37836">
    <property type="entry name" value="LMO1036 PROTEIN"/>
    <property type="match status" value="1"/>
</dbReference>